<accession>A0ABS5EJ33</accession>
<dbReference type="RefSeq" id="WP_211869702.1">
    <property type="nucleotide sequence ID" value="NZ_JAAEDI010000015.1"/>
</dbReference>
<evidence type="ECO:0000256" key="4">
    <source>
        <dbReference type="ARBA" id="ARBA00022692"/>
    </source>
</evidence>
<feature type="transmembrane region" description="Helical" evidence="7">
    <location>
        <begin position="376"/>
        <end position="396"/>
    </location>
</feature>
<protein>
    <submittedName>
        <fullName evidence="8">Lipopolysaccharide biosynthesis protein</fullName>
    </submittedName>
</protein>
<comment type="subcellular location">
    <subcellularLocation>
        <location evidence="1">Cell membrane</location>
        <topology evidence="1">Multi-pass membrane protein</topology>
    </subcellularLocation>
</comment>
<comment type="similarity">
    <text evidence="2">Belongs to the polysaccharide synthase family.</text>
</comment>
<dbReference type="EMBL" id="JAAEDI010000015">
    <property type="protein sequence ID" value="MBR0651036.1"/>
    <property type="molecule type" value="Genomic_DNA"/>
</dbReference>
<dbReference type="CDD" id="cd13127">
    <property type="entry name" value="MATE_tuaB_like"/>
    <property type="match status" value="1"/>
</dbReference>
<comment type="caution">
    <text evidence="8">The sequence shown here is derived from an EMBL/GenBank/DDBJ whole genome shotgun (WGS) entry which is preliminary data.</text>
</comment>
<keyword evidence="6 7" id="KW-0472">Membrane</keyword>
<evidence type="ECO:0000256" key="2">
    <source>
        <dbReference type="ARBA" id="ARBA00007430"/>
    </source>
</evidence>
<feature type="transmembrane region" description="Helical" evidence="7">
    <location>
        <begin position="39"/>
        <end position="64"/>
    </location>
</feature>
<dbReference type="PANTHER" id="PTHR30250:SF10">
    <property type="entry name" value="LIPOPOLYSACCHARIDE BIOSYNTHESIS PROTEIN WZXC"/>
    <property type="match status" value="1"/>
</dbReference>
<dbReference type="InterPro" id="IPR050833">
    <property type="entry name" value="Poly_Biosynth_Transport"/>
</dbReference>
<feature type="transmembrane region" description="Helical" evidence="7">
    <location>
        <begin position="352"/>
        <end position="370"/>
    </location>
</feature>
<dbReference type="PANTHER" id="PTHR30250">
    <property type="entry name" value="PST FAMILY PREDICTED COLANIC ACID TRANSPORTER"/>
    <property type="match status" value="1"/>
</dbReference>
<keyword evidence="9" id="KW-1185">Reference proteome</keyword>
<dbReference type="Pfam" id="PF13440">
    <property type="entry name" value="Polysacc_synt_3"/>
    <property type="match status" value="1"/>
</dbReference>
<evidence type="ECO:0000256" key="6">
    <source>
        <dbReference type="ARBA" id="ARBA00023136"/>
    </source>
</evidence>
<sequence>MSSLRRSLAFSFGQTYGSYLLGLVGIVVLSRLLTPAEFGVFSVGASIVMLVNAVRDFGIGTFLVQEPELTPAHLRSAVTIAFGISVSCALGLSAAAVPIAGFYGEARVADIVLVLAAGMVVSVVGIPGLSLLRRDLQFDALAAINLSASVVQLGVVVALALLGHGAMSLAWATLAESLFRTTAAILCRPVPGAFRPSLTAWRSVLAFGGYSTATAIINVFHDTLPKLIIGRLLGVVPVGLYGRATMVCALPDRMFVSALQPVMLPAMAEQARAGRDLRGPYLLALTHMSALLWPGLLCLILLADPIVRLMLGPQWGEVPPLVRIMALGSLSLFPAFMTFPTMVALGRIRDTLWMSAISVPPSILVILALSHVSLEAVAAAQIVNAPLQVVVAIVFIRRRLPIAWSDILRAIRPSAIVAVCAAAMPALMIALGGFRLDLSTPAFVLAILGAAAGWLAGLALSGHPMMTEVRQVARMLGRTARQGG</sequence>
<feature type="transmembrane region" description="Helical" evidence="7">
    <location>
        <begin position="12"/>
        <end position="33"/>
    </location>
</feature>
<evidence type="ECO:0000256" key="5">
    <source>
        <dbReference type="ARBA" id="ARBA00022989"/>
    </source>
</evidence>
<feature type="transmembrane region" description="Helical" evidence="7">
    <location>
        <begin position="442"/>
        <end position="460"/>
    </location>
</feature>
<gene>
    <name evidence="8" type="ORF">GXW78_15290</name>
</gene>
<evidence type="ECO:0000256" key="1">
    <source>
        <dbReference type="ARBA" id="ARBA00004651"/>
    </source>
</evidence>
<proteinExistence type="inferred from homology"/>
<keyword evidence="4 7" id="KW-0812">Transmembrane</keyword>
<feature type="transmembrane region" description="Helical" evidence="7">
    <location>
        <begin position="322"/>
        <end position="345"/>
    </location>
</feature>
<feature type="transmembrane region" description="Helical" evidence="7">
    <location>
        <begin position="111"/>
        <end position="132"/>
    </location>
</feature>
<evidence type="ECO:0000313" key="8">
    <source>
        <dbReference type="EMBL" id="MBR0651036.1"/>
    </source>
</evidence>
<reference evidence="9" key="1">
    <citation type="journal article" date="2021" name="Syst. Appl. Microbiol.">
        <title>Roseomonas hellenica sp. nov., isolated from roots of wild-growing Alkanna tinctoria.</title>
        <authorList>
            <person name="Rat A."/>
            <person name="Naranjo H.D."/>
            <person name="Lebbe L."/>
            <person name="Cnockaert M."/>
            <person name="Krigas N."/>
            <person name="Grigoriadou K."/>
            <person name="Maloupa E."/>
            <person name="Willems A."/>
        </authorList>
    </citation>
    <scope>NUCLEOTIDE SEQUENCE [LARGE SCALE GENOMIC DNA]</scope>
    <source>
        <strain evidence="9">LMG 31159</strain>
    </source>
</reference>
<feature type="transmembrane region" description="Helical" evidence="7">
    <location>
        <begin position="199"/>
        <end position="221"/>
    </location>
</feature>
<organism evidence="8 9">
    <name type="scientific">Neoroseomonas terrae</name>
    <dbReference type="NCBI Taxonomy" id="424799"/>
    <lineage>
        <taxon>Bacteria</taxon>
        <taxon>Pseudomonadati</taxon>
        <taxon>Pseudomonadota</taxon>
        <taxon>Alphaproteobacteria</taxon>
        <taxon>Acetobacterales</taxon>
        <taxon>Acetobacteraceae</taxon>
        <taxon>Neoroseomonas</taxon>
    </lineage>
</organism>
<name>A0ABS5EJ33_9PROT</name>
<keyword evidence="3" id="KW-1003">Cell membrane</keyword>
<evidence type="ECO:0000313" key="9">
    <source>
        <dbReference type="Proteomes" id="UP000698752"/>
    </source>
</evidence>
<feature type="transmembrane region" description="Helical" evidence="7">
    <location>
        <begin position="76"/>
        <end position="99"/>
    </location>
</feature>
<feature type="transmembrane region" description="Helical" evidence="7">
    <location>
        <begin position="416"/>
        <end position="436"/>
    </location>
</feature>
<evidence type="ECO:0000256" key="7">
    <source>
        <dbReference type="SAM" id="Phobius"/>
    </source>
</evidence>
<evidence type="ECO:0000256" key="3">
    <source>
        <dbReference type="ARBA" id="ARBA00022475"/>
    </source>
</evidence>
<feature type="transmembrane region" description="Helical" evidence="7">
    <location>
        <begin position="281"/>
        <end position="302"/>
    </location>
</feature>
<dbReference type="Proteomes" id="UP000698752">
    <property type="component" value="Unassembled WGS sequence"/>
</dbReference>
<keyword evidence="5 7" id="KW-1133">Transmembrane helix</keyword>